<accession>A0A174GZB8</accession>
<sequence length="166" mass="19541">MDKFWECKRADILLTQKSEINKFYNCVYYIINMERVIYNRSICLGCGFMNSEILELSRSIATDSIYICRELIKLREYSIADQLKRSCTSVGANIGEAMYAESKRDFIHKLNISIKECSESIFWIRTIKDNSIIEDEIIIKRLYNNCFSIKRLLWATIKTTKKTLSK</sequence>
<dbReference type="NCBIfam" id="TIGR02436">
    <property type="entry name" value="four helix bundle protein"/>
    <property type="match status" value="1"/>
</dbReference>
<evidence type="ECO:0000313" key="1">
    <source>
        <dbReference type="EMBL" id="CUO66358.1"/>
    </source>
</evidence>
<dbReference type="InterPro" id="IPR012657">
    <property type="entry name" value="23S_rRNA-intervening_sequence"/>
</dbReference>
<dbReference type="SUPFAM" id="SSF158446">
    <property type="entry name" value="IVS-encoded protein-like"/>
    <property type="match status" value="1"/>
</dbReference>
<proteinExistence type="predicted"/>
<protein>
    <submittedName>
        <fullName evidence="1">Four helix bundle protein</fullName>
    </submittedName>
</protein>
<dbReference type="AlphaFoldDB" id="A0A174GZB8"/>
<organism evidence="1 2">
    <name type="scientific">Clostridium disporicum</name>
    <dbReference type="NCBI Taxonomy" id="84024"/>
    <lineage>
        <taxon>Bacteria</taxon>
        <taxon>Bacillati</taxon>
        <taxon>Bacillota</taxon>
        <taxon>Clostridia</taxon>
        <taxon>Eubacteriales</taxon>
        <taxon>Clostridiaceae</taxon>
        <taxon>Clostridium</taxon>
    </lineage>
</organism>
<dbReference type="InterPro" id="IPR036583">
    <property type="entry name" value="23S_rRNA_IVS_sf"/>
</dbReference>
<dbReference type="Proteomes" id="UP000095594">
    <property type="component" value="Unassembled WGS sequence"/>
</dbReference>
<dbReference type="PANTHER" id="PTHR38471:SF2">
    <property type="entry name" value="FOUR HELIX BUNDLE PROTEIN"/>
    <property type="match status" value="1"/>
</dbReference>
<gene>
    <name evidence="1" type="ORF">ERS852471_02002</name>
</gene>
<evidence type="ECO:0000313" key="2">
    <source>
        <dbReference type="Proteomes" id="UP000095594"/>
    </source>
</evidence>
<dbReference type="EMBL" id="CYZX01000012">
    <property type="protein sequence ID" value="CUO66358.1"/>
    <property type="molecule type" value="Genomic_DNA"/>
</dbReference>
<reference evidence="1 2" key="1">
    <citation type="submission" date="2015-09" db="EMBL/GenBank/DDBJ databases">
        <authorList>
            <consortium name="Pathogen Informatics"/>
        </authorList>
    </citation>
    <scope>NUCLEOTIDE SEQUENCE [LARGE SCALE GENOMIC DNA]</scope>
    <source>
        <strain evidence="1 2">2789STDY5834856</strain>
    </source>
</reference>
<dbReference type="PANTHER" id="PTHR38471">
    <property type="entry name" value="FOUR HELIX BUNDLE PROTEIN"/>
    <property type="match status" value="1"/>
</dbReference>
<dbReference type="Pfam" id="PF05635">
    <property type="entry name" value="23S_rRNA_IVP"/>
    <property type="match status" value="1"/>
</dbReference>
<dbReference type="Gene3D" id="1.20.1440.60">
    <property type="entry name" value="23S rRNA-intervening sequence"/>
    <property type="match status" value="1"/>
</dbReference>
<dbReference type="OrthoDB" id="285993at2"/>
<name>A0A174GZB8_9CLOT</name>